<proteinExistence type="predicted"/>
<reference evidence="5 6" key="1">
    <citation type="journal article" date="2018" name="Sci. Rep.">
        <title>Comparative analysis of the Pocillopora damicornis genome highlights role of immune system in coral evolution.</title>
        <authorList>
            <person name="Cunning R."/>
            <person name="Bay R.A."/>
            <person name="Gillette P."/>
            <person name="Baker A.C."/>
            <person name="Traylor-Knowles N."/>
        </authorList>
    </citation>
    <scope>NUCLEOTIDE SEQUENCE [LARGE SCALE GENOMIC DNA]</scope>
    <source>
        <strain evidence="5">RSMAS</strain>
        <tissue evidence="5">Whole animal</tissue>
    </source>
</reference>
<evidence type="ECO:0000256" key="2">
    <source>
        <dbReference type="ARBA" id="ARBA00023157"/>
    </source>
</evidence>
<protein>
    <recommendedName>
        <fullName evidence="4">CUB domain-containing protein</fullName>
    </recommendedName>
</protein>
<name>A0A3M6T8B7_POCDA</name>
<sequence length="276" mass="30712">MEGVCNREAQMYSQQALYHSINAAVYPFAMNVDHKALLLNIFAELNDKYLLEACASPEVINGTSGLFSSFNYSAETPRNSICFWNITVPEGFVVKITFHAFSLSPADTKTDCSNAQGARLRISDVASTEQARNPFELCGQSIPSPVYTSTNSIQVRLKTVAQHGVIGFNASYEAISPDIYYPDNQSCTWDIVASNGKHLKLEIEKTTKIQQCNQCNCDYLDVQYGFDSSGNPSGKICKELTETVTYYSLKDRLRKHCTCKSDSKLQTLPDLVVNQM</sequence>
<dbReference type="SUPFAM" id="SSF49854">
    <property type="entry name" value="Spermadhesin, CUB domain"/>
    <property type="match status" value="2"/>
</dbReference>
<keyword evidence="6" id="KW-1185">Reference proteome</keyword>
<dbReference type="Gene3D" id="2.60.120.290">
    <property type="entry name" value="Spermadhesin, CUB domain"/>
    <property type="match status" value="2"/>
</dbReference>
<evidence type="ECO:0000313" key="5">
    <source>
        <dbReference type="EMBL" id="RMX37524.1"/>
    </source>
</evidence>
<dbReference type="InterPro" id="IPR000859">
    <property type="entry name" value="CUB_dom"/>
</dbReference>
<keyword evidence="1" id="KW-0677">Repeat</keyword>
<keyword evidence="2" id="KW-1015">Disulfide bond</keyword>
<dbReference type="SMART" id="SM00042">
    <property type="entry name" value="CUB"/>
    <property type="match status" value="1"/>
</dbReference>
<dbReference type="Pfam" id="PF00431">
    <property type="entry name" value="CUB"/>
    <property type="match status" value="2"/>
</dbReference>
<dbReference type="EMBL" id="RCHS01004107">
    <property type="protein sequence ID" value="RMX37524.1"/>
    <property type="molecule type" value="Genomic_DNA"/>
</dbReference>
<dbReference type="OrthoDB" id="5980118at2759"/>
<dbReference type="Proteomes" id="UP000275408">
    <property type="component" value="Unassembled WGS sequence"/>
</dbReference>
<dbReference type="PROSITE" id="PS01180">
    <property type="entry name" value="CUB"/>
    <property type="match status" value="2"/>
</dbReference>
<feature type="domain" description="CUB" evidence="4">
    <location>
        <begin position="54"/>
        <end position="175"/>
    </location>
</feature>
<accession>A0A3M6T8B7</accession>
<dbReference type="AlphaFoldDB" id="A0A3M6T8B7"/>
<evidence type="ECO:0000256" key="3">
    <source>
        <dbReference type="PROSITE-ProRule" id="PRU00059"/>
    </source>
</evidence>
<comment type="caution">
    <text evidence="3">Lacks conserved residue(s) required for the propagation of feature annotation.</text>
</comment>
<feature type="domain" description="CUB" evidence="4">
    <location>
        <begin position="177"/>
        <end position="237"/>
    </location>
</feature>
<evidence type="ECO:0000256" key="1">
    <source>
        <dbReference type="ARBA" id="ARBA00022737"/>
    </source>
</evidence>
<dbReference type="InterPro" id="IPR035914">
    <property type="entry name" value="Sperma_CUB_dom_sf"/>
</dbReference>
<dbReference type="PANTHER" id="PTHR24251">
    <property type="entry name" value="OVOCHYMASE-RELATED"/>
    <property type="match status" value="1"/>
</dbReference>
<dbReference type="CDD" id="cd00041">
    <property type="entry name" value="CUB"/>
    <property type="match status" value="2"/>
</dbReference>
<organism evidence="5 6">
    <name type="scientific">Pocillopora damicornis</name>
    <name type="common">Cauliflower coral</name>
    <name type="synonym">Millepora damicornis</name>
    <dbReference type="NCBI Taxonomy" id="46731"/>
    <lineage>
        <taxon>Eukaryota</taxon>
        <taxon>Metazoa</taxon>
        <taxon>Cnidaria</taxon>
        <taxon>Anthozoa</taxon>
        <taxon>Hexacorallia</taxon>
        <taxon>Scleractinia</taxon>
        <taxon>Astrocoeniina</taxon>
        <taxon>Pocilloporidae</taxon>
        <taxon>Pocillopora</taxon>
    </lineage>
</organism>
<comment type="caution">
    <text evidence="5">The sequence shown here is derived from an EMBL/GenBank/DDBJ whole genome shotgun (WGS) entry which is preliminary data.</text>
</comment>
<evidence type="ECO:0000313" key="6">
    <source>
        <dbReference type="Proteomes" id="UP000275408"/>
    </source>
</evidence>
<evidence type="ECO:0000259" key="4">
    <source>
        <dbReference type="PROSITE" id="PS01180"/>
    </source>
</evidence>
<gene>
    <name evidence="5" type="ORF">pdam_00012804</name>
</gene>